<evidence type="ECO:0000259" key="4">
    <source>
        <dbReference type="Pfam" id="PF12849"/>
    </source>
</evidence>
<dbReference type="Pfam" id="PF16258">
    <property type="entry name" value="DUF4912"/>
    <property type="match status" value="5"/>
</dbReference>
<keyword evidence="1 3" id="KW-0732">Signal</keyword>
<evidence type="ECO:0000256" key="3">
    <source>
        <dbReference type="SAM" id="SignalP"/>
    </source>
</evidence>
<feature type="signal peptide" evidence="3">
    <location>
        <begin position="1"/>
        <end position="25"/>
    </location>
</feature>
<keyword evidence="6" id="KW-1185">Reference proteome</keyword>
<organism evidence="5 6">
    <name type="scientific">Halotia branconii CENA392</name>
    <dbReference type="NCBI Taxonomy" id="1539056"/>
    <lineage>
        <taxon>Bacteria</taxon>
        <taxon>Bacillati</taxon>
        <taxon>Cyanobacteriota</taxon>
        <taxon>Cyanophyceae</taxon>
        <taxon>Nostocales</taxon>
        <taxon>Nodulariaceae</taxon>
        <taxon>Halotia</taxon>
    </lineage>
</organism>
<feature type="chain" id="PRO_5042484227" evidence="3">
    <location>
        <begin position="26"/>
        <end position="1411"/>
    </location>
</feature>
<evidence type="ECO:0000256" key="2">
    <source>
        <dbReference type="SAM" id="MobiDB-lite"/>
    </source>
</evidence>
<dbReference type="InterPro" id="IPR032585">
    <property type="entry name" value="DUF4912"/>
</dbReference>
<feature type="domain" description="PBP" evidence="4">
    <location>
        <begin position="54"/>
        <end position="279"/>
    </location>
</feature>
<sequence>MATRKKENAIVSLALLLALATTPMAANLFVSAQVLSQSPTDTPSFSLPETVENGTTVRIDGSNSLAAINQSLKQSFEKQFSGTRVEVAANGTDAALQALLDGKIDVAAIGRGLTPEEKAQGLEQVRLYREKIAIIVGTENPFKGNLTDRQFARIFRGRITNWSQLGESNGKIRLIDRPTTSGIREALSNYPVFRAAKFATGSTATQLTEDNTAEIVKQLGDDGISYALANQVSKLPDVRVLRLHQTLPDNPKYPFSQPLVYVYKKDPSPAIASFLGFTLAQPGKQAIEEARAAEANAIATANSAPIAEATPTETATPNAEVIPTDQQPAVPPAANNPIAKGQIPVWWLLLPLALMGGLLAWLLRSGLSGARETNNTLESTPNTPTANPAIAAEIPPNSNVEDTTPNVSNTSENAVLAAATGAAIGSTVANESFDQGTKETANLNKYAGITPYELDESPWDIEAPAAVVNTSYPTIADVSPVTPNVELPTTEVTDVPPVISNEENPETSTPEDLTTEQPVTGTGANVWSTIKVTPDTPEANTTAEQDFNASYEVISDLEWPTEVFSNVTSDQPVVSEEISSTGEQSLDETSELIVDEESPEQEVTTSLFELPDIPEETLNVVADEAELTNNETISYLPEEIEDPTQSGLADFVNGAALTGVGIGAWASIYGIQNIAESDTQTHANENILTGSDTAFNLLHADTESSIILTPRTFEWADASWRVSEIHKQVLRDTGSKLALRLYDVSDIDLSYQSPSLVQQYECEEFTDGLSVPIPISDRNYMAELGYVADNNNWVILATSEIVRVFSLPHPETIVENTLVGSTTAVNGLHADTESRIMLTVHTPERADISWQISETQKQVLHDAGLQLALRLCDVTDIDLSYQSPSLVQQYECEEFTDNCSVPIPASDRNYMAELGYVTDGHNWLTLATSEIVRVFDLPHSETTVENTFVGSTTTVNGLHADTESSIMLTVHTPEWADVSWRISKAHKQALQDAGLQLALRLCDVTDIDLSYQSPSLVQQYECEEPTDGLSVPILTSDRNYMAELGYVTDGHNWLTLATSEIVRVFGLPHPETTGENGLLGNIAAVNGLQADTKSSVILTPQTFEWAGVSWRVSKAHEQALHNAGVQLALRLYDVSEIDLSYQSPILVQQYECEAFTDDRYVAIPTSDRNYMTELGYVNVSNDWVKIATSEIVRIFSVPDENTQDTTTENTVTGDITASNSINADEQSSIVLTPRTPKWAYVCWQMSETHKQALHNASISQLALRLYDVTDIDLSYQSPILVQQYECEEATHDRYVAIPISDHDYITELGYITEGDRWVMIARSTTVRVFNRPYGDFWFVADAELIIHGATKPGATVTVAGNPLTLKSDGTFHLRIPFSDNLIEYLITAADANGAQTKTIHKKFFQETPEDE</sequence>
<reference evidence="5 6" key="1">
    <citation type="journal article" date="2023" name="Limnol Oceanogr Lett">
        <title>Environmental adaptations by the intertidal Antarctic cyanobacterium Halotia branconii CENA392 as revealed using long-read genome sequencing.</title>
        <authorList>
            <person name="Dextro R.B."/>
            <person name="Delbaje E."/>
            <person name="Freitas P.N.N."/>
            <person name="Geraldes V."/>
            <person name="Pinto E."/>
            <person name="Long P.F."/>
            <person name="Fiore M.F."/>
        </authorList>
    </citation>
    <scope>NUCLEOTIDE SEQUENCE [LARGE SCALE GENOMIC DNA]</scope>
    <source>
        <strain evidence="5 6">CENA392</strain>
    </source>
</reference>
<feature type="region of interest" description="Disordered" evidence="2">
    <location>
        <begin position="495"/>
        <end position="521"/>
    </location>
</feature>
<accession>A0AAJ6NVG3</accession>
<dbReference type="PANTHER" id="PTHR30570:SF1">
    <property type="entry name" value="PHOSPHATE-BINDING PROTEIN PSTS"/>
    <property type="match status" value="1"/>
</dbReference>
<evidence type="ECO:0000313" key="6">
    <source>
        <dbReference type="Proteomes" id="UP001223520"/>
    </source>
</evidence>
<protein>
    <submittedName>
        <fullName evidence="5">DUF4912 domain-containing protein</fullName>
    </submittedName>
</protein>
<evidence type="ECO:0000313" key="5">
    <source>
        <dbReference type="EMBL" id="WGV27475.1"/>
    </source>
</evidence>
<dbReference type="PANTHER" id="PTHR30570">
    <property type="entry name" value="PERIPLASMIC PHOSPHATE BINDING COMPONENT OF PHOSPHATE ABC TRANSPORTER"/>
    <property type="match status" value="1"/>
</dbReference>
<dbReference type="InterPro" id="IPR050811">
    <property type="entry name" value="Phosphate_ABC_transporter"/>
</dbReference>
<gene>
    <name evidence="5" type="ORF">QI031_08305</name>
</gene>
<dbReference type="InterPro" id="IPR024370">
    <property type="entry name" value="PBP_domain"/>
</dbReference>
<dbReference type="SUPFAM" id="SSF53850">
    <property type="entry name" value="Periplasmic binding protein-like II"/>
    <property type="match status" value="1"/>
</dbReference>
<dbReference type="Proteomes" id="UP001223520">
    <property type="component" value="Chromosome"/>
</dbReference>
<dbReference type="Gene3D" id="3.40.190.10">
    <property type="entry name" value="Periplasmic binding protein-like II"/>
    <property type="match status" value="2"/>
</dbReference>
<dbReference type="KEGG" id="hbq:QI031_08305"/>
<name>A0AAJ6NVG3_9CYAN</name>
<proteinExistence type="predicted"/>
<evidence type="ECO:0000256" key="1">
    <source>
        <dbReference type="ARBA" id="ARBA00022729"/>
    </source>
</evidence>
<dbReference type="Pfam" id="PF12849">
    <property type="entry name" value="PBP_like_2"/>
    <property type="match status" value="1"/>
</dbReference>
<dbReference type="EMBL" id="CP124543">
    <property type="protein sequence ID" value="WGV27475.1"/>
    <property type="molecule type" value="Genomic_DNA"/>
</dbReference>
<dbReference type="RefSeq" id="WP_281484714.1">
    <property type="nucleotide sequence ID" value="NZ_CP124543.1"/>
</dbReference>
<feature type="compositionally biased region" description="Polar residues" evidence="2">
    <location>
        <begin position="506"/>
        <end position="521"/>
    </location>
</feature>